<dbReference type="InterPro" id="IPR022712">
    <property type="entry name" value="Beta_Casp"/>
</dbReference>
<dbReference type="STRING" id="1122195.SAMN02745164_02281"/>
<dbReference type="Gene3D" id="3.40.50.10890">
    <property type="match status" value="1"/>
</dbReference>
<dbReference type="InterPro" id="IPR001279">
    <property type="entry name" value="Metallo-B-lactamas"/>
</dbReference>
<organism evidence="4 5">
    <name type="scientific">Marinitoga hydrogenitolerans (strain DSM 16785 / JCM 12826 / AT1271)</name>
    <dbReference type="NCBI Taxonomy" id="1122195"/>
    <lineage>
        <taxon>Bacteria</taxon>
        <taxon>Thermotogati</taxon>
        <taxon>Thermotogota</taxon>
        <taxon>Thermotogae</taxon>
        <taxon>Petrotogales</taxon>
        <taxon>Petrotogaceae</taxon>
        <taxon>Marinitoga</taxon>
    </lineage>
</organism>
<feature type="domain" description="Metallo-beta-lactamase" evidence="2">
    <location>
        <begin position="25"/>
        <end position="242"/>
    </location>
</feature>
<evidence type="ECO:0000313" key="5">
    <source>
        <dbReference type="Proteomes" id="UP000184334"/>
    </source>
</evidence>
<dbReference type="GO" id="GO:0004527">
    <property type="term" value="F:exonuclease activity"/>
    <property type="evidence" value="ECO:0007669"/>
    <property type="project" value="UniProtKB-KW"/>
</dbReference>
<dbReference type="PANTHER" id="PTHR11203">
    <property type="entry name" value="CLEAVAGE AND POLYADENYLATION SPECIFICITY FACTOR FAMILY MEMBER"/>
    <property type="match status" value="1"/>
</dbReference>
<sequence>MRKIIKNLYNNDIVFTSLGGVSEVGATSHYIIWKGTKIIIDAGMRRNIEFKDDLFENRKLPEFDEIDEKIDYILITHPHYDHIGSLPIYSEKISDAKIIMSKEALEITKIMIKDTRKILKKDKNRESKWLKPFYETNVLKRLYNKIITIDFNEEYFLKILKLKLFPTAHTLGSAAIFLYDNTYKLLHTSDFVYKEMFIHRNTHFFDLNNIDTLIIESTYASHKSKSKNYKEILEELKIFINKILENNGSILIPVFSLARGQEVIAAINLLKKQSYLKKGIPVYVLGKLFHEINMVYDIKLEDKIKNRKIKPLSKSYTYIDSIERFFPKPGSITIATSAMLNSYTPSYQLLPKFLNAPNGIIFVSYQS</sequence>
<evidence type="ECO:0000259" key="2">
    <source>
        <dbReference type="SMART" id="SM00849"/>
    </source>
</evidence>
<dbReference type="Pfam" id="PF00753">
    <property type="entry name" value="Lactamase_B"/>
    <property type="match status" value="1"/>
</dbReference>
<dbReference type="OrthoDB" id="9803916at2"/>
<name>A0A1M5AXX3_MARH1</name>
<dbReference type="Gene3D" id="3.60.15.10">
    <property type="entry name" value="Ribonuclease Z/Hydroxyacylglutathione hydrolase-like"/>
    <property type="match status" value="1"/>
</dbReference>
<dbReference type="EMBL" id="FQUI01000082">
    <property type="protein sequence ID" value="SHF35088.1"/>
    <property type="molecule type" value="Genomic_DNA"/>
</dbReference>
<accession>A0A1M5AXX3</accession>
<keyword evidence="5" id="KW-1185">Reference proteome</keyword>
<evidence type="ECO:0000256" key="1">
    <source>
        <dbReference type="ARBA" id="ARBA00022801"/>
    </source>
</evidence>
<dbReference type="GO" id="GO:0004521">
    <property type="term" value="F:RNA endonuclease activity"/>
    <property type="evidence" value="ECO:0007669"/>
    <property type="project" value="TreeGrafter"/>
</dbReference>
<dbReference type="AlphaFoldDB" id="A0A1M5AXX3"/>
<dbReference type="InterPro" id="IPR036866">
    <property type="entry name" value="RibonucZ/Hydroxyglut_hydro"/>
</dbReference>
<keyword evidence="4" id="KW-0269">Exonuclease</keyword>
<comment type="caution">
    <text evidence="4">The sequence shown here is derived from an EMBL/GenBank/DDBJ whole genome shotgun (WGS) entry which is preliminary data.</text>
</comment>
<dbReference type="PANTHER" id="PTHR11203:SF37">
    <property type="entry name" value="INTEGRATOR COMPLEX SUBUNIT 11"/>
    <property type="match status" value="1"/>
</dbReference>
<reference evidence="4" key="1">
    <citation type="submission" date="2016-11" db="EMBL/GenBank/DDBJ databases">
        <authorList>
            <person name="Varghese N."/>
            <person name="Submissions S."/>
        </authorList>
    </citation>
    <scope>NUCLEOTIDE SEQUENCE [LARGE SCALE GENOMIC DNA]</scope>
    <source>
        <strain evidence="4">DSM 16785</strain>
    </source>
</reference>
<dbReference type="InterPro" id="IPR050698">
    <property type="entry name" value="MBL"/>
</dbReference>
<dbReference type="SMART" id="SM00849">
    <property type="entry name" value="Lactamase_B"/>
    <property type="match status" value="1"/>
</dbReference>
<evidence type="ECO:0000313" key="4">
    <source>
        <dbReference type="EMBL" id="SHF35088.1"/>
    </source>
</evidence>
<feature type="non-terminal residue" evidence="4">
    <location>
        <position position="367"/>
    </location>
</feature>
<dbReference type="Proteomes" id="UP000184334">
    <property type="component" value="Unassembled WGS sequence"/>
</dbReference>
<gene>
    <name evidence="4" type="ORF">SAMN02745164_02281</name>
</gene>
<dbReference type="SUPFAM" id="SSF56281">
    <property type="entry name" value="Metallo-hydrolase/oxidoreductase"/>
    <property type="match status" value="1"/>
</dbReference>
<dbReference type="SMART" id="SM01027">
    <property type="entry name" value="Beta-Casp"/>
    <property type="match status" value="1"/>
</dbReference>
<evidence type="ECO:0000259" key="3">
    <source>
        <dbReference type="SMART" id="SM01027"/>
    </source>
</evidence>
<feature type="domain" description="Beta-Casp" evidence="3">
    <location>
        <begin position="260"/>
        <end position="366"/>
    </location>
</feature>
<keyword evidence="4" id="KW-0540">Nuclease</keyword>
<keyword evidence="1" id="KW-0378">Hydrolase</keyword>
<dbReference type="RefSeq" id="WP_072866120.1">
    <property type="nucleotide sequence ID" value="NZ_FQUI01000082.1"/>
</dbReference>
<proteinExistence type="predicted"/>
<protein>
    <submittedName>
        <fullName evidence="4">RNA processing exonuclease, beta-lactamase fold, Cft2 family</fullName>
    </submittedName>
</protein>